<evidence type="ECO:0000313" key="2">
    <source>
        <dbReference type="EMBL" id="MTV36031.1"/>
    </source>
</evidence>
<accession>A0A6L6PBT0</accession>
<dbReference type="AlphaFoldDB" id="A0A6L6PBT0"/>
<dbReference type="RefSeq" id="WP_155461395.1">
    <property type="nucleotide sequence ID" value="NZ_WNKY01000001.1"/>
</dbReference>
<feature type="signal peptide" evidence="1">
    <location>
        <begin position="1"/>
        <end position="25"/>
    </location>
</feature>
<keyword evidence="3" id="KW-1185">Reference proteome</keyword>
<keyword evidence="1" id="KW-0732">Signal</keyword>
<dbReference type="Proteomes" id="UP000475582">
    <property type="component" value="Unassembled WGS sequence"/>
</dbReference>
<feature type="chain" id="PRO_5026966049" evidence="1">
    <location>
        <begin position="26"/>
        <end position="462"/>
    </location>
</feature>
<protein>
    <submittedName>
        <fullName evidence="2">DUF1329 domain-containing protein</fullName>
    </submittedName>
</protein>
<evidence type="ECO:0000313" key="3">
    <source>
        <dbReference type="Proteomes" id="UP000475582"/>
    </source>
</evidence>
<reference evidence="2 3" key="1">
    <citation type="submission" date="2019-11" db="EMBL/GenBank/DDBJ databases">
        <title>Type strains purchased from KCTC, JCM and DSMZ.</title>
        <authorList>
            <person name="Lu H."/>
        </authorList>
    </citation>
    <scope>NUCLEOTIDE SEQUENCE [LARGE SCALE GENOMIC DNA]</scope>
    <source>
        <strain evidence="2 3">KCTC 22382</strain>
    </source>
</reference>
<organism evidence="2 3">
    <name type="scientific">Duganella radicis</name>
    <dbReference type="NCBI Taxonomy" id="551988"/>
    <lineage>
        <taxon>Bacteria</taxon>
        <taxon>Pseudomonadati</taxon>
        <taxon>Pseudomonadota</taxon>
        <taxon>Betaproteobacteria</taxon>
        <taxon>Burkholderiales</taxon>
        <taxon>Oxalobacteraceae</taxon>
        <taxon>Telluria group</taxon>
        <taxon>Duganella</taxon>
    </lineage>
</organism>
<gene>
    <name evidence="2" type="ORF">GM676_00340</name>
</gene>
<dbReference type="CDD" id="cd16329">
    <property type="entry name" value="LolA_like"/>
    <property type="match status" value="1"/>
</dbReference>
<name>A0A6L6PBT0_9BURK</name>
<dbReference type="Gene3D" id="2.50.20.10">
    <property type="entry name" value="Lipoprotein localisation LolA/LolB/LppX"/>
    <property type="match status" value="1"/>
</dbReference>
<dbReference type="InterPro" id="IPR010752">
    <property type="entry name" value="DUF1329"/>
</dbReference>
<proteinExistence type="predicted"/>
<dbReference type="EMBL" id="WNKY01000001">
    <property type="protein sequence ID" value="MTV36031.1"/>
    <property type="molecule type" value="Genomic_DNA"/>
</dbReference>
<sequence length="462" mass="51701">MRKFRSVRASALLATMLAVAGTAHAADDDVSRLGKDLTPSGAEKAGSKDGAIPAWSGVEAPAAGWAYGKFRGDFWKHKGEKALFSIDAGNVEKYKDKLTPGQIALIKATKGYRMDVYPSHRSCGIPDFVADNTKKNLGVAKIGADGWTLADAIVPGYPFPFPKTGTEVIYNSKMRYRGVGVEWKNSLTSVSPRKGGGDWIVAGSEQTNYFPWGAKGSRHLNTIPDAESYVYFAYNTPTALAGQSLAIRNYLNKPGTETFYYFPGQRRVRRMPAYAYDAPQIGFENQYTLDEPYVFNGPIDRFDWKLVGKKEIYVPYNSFGAYKFDGEFRQLAGNDYFSNENRRYELHRVYVVEATVKNGTRHSSPKKVFYVDEDSYNLVAAEDYDGQGKMWKVKEAFLIPIYETGTCDAMAFTQYNLLEGRYVIDGHAAGTGKDMRWVVDAEGQRFKESFYTSDNLRAISER</sequence>
<comment type="caution">
    <text evidence="2">The sequence shown here is derived from an EMBL/GenBank/DDBJ whole genome shotgun (WGS) entry which is preliminary data.</text>
</comment>
<dbReference type="Pfam" id="PF07044">
    <property type="entry name" value="DUF1329"/>
    <property type="match status" value="1"/>
</dbReference>
<dbReference type="OrthoDB" id="6751304at2"/>
<evidence type="ECO:0000256" key="1">
    <source>
        <dbReference type="SAM" id="SignalP"/>
    </source>
</evidence>